<proteinExistence type="predicted"/>
<accession>A0AAD7CPE4</accession>
<dbReference type="AlphaFoldDB" id="A0AAD7CPE4"/>
<feature type="region of interest" description="Disordered" evidence="1">
    <location>
        <begin position="1"/>
        <end position="21"/>
    </location>
</feature>
<gene>
    <name evidence="2" type="ORF">B0H17DRAFT_1098449</name>
</gene>
<dbReference type="Proteomes" id="UP001221757">
    <property type="component" value="Unassembled WGS sequence"/>
</dbReference>
<protein>
    <submittedName>
        <fullName evidence="2">Uncharacterized protein</fullName>
    </submittedName>
</protein>
<name>A0AAD7CPE4_MYCRO</name>
<evidence type="ECO:0000313" key="2">
    <source>
        <dbReference type="EMBL" id="KAJ7656555.1"/>
    </source>
</evidence>
<evidence type="ECO:0000313" key="3">
    <source>
        <dbReference type="Proteomes" id="UP001221757"/>
    </source>
</evidence>
<keyword evidence="3" id="KW-1185">Reference proteome</keyword>
<evidence type="ECO:0000256" key="1">
    <source>
        <dbReference type="SAM" id="MobiDB-lite"/>
    </source>
</evidence>
<organism evidence="2 3">
    <name type="scientific">Mycena rosella</name>
    <name type="common">Pink bonnet</name>
    <name type="synonym">Agaricus rosellus</name>
    <dbReference type="NCBI Taxonomy" id="1033263"/>
    <lineage>
        <taxon>Eukaryota</taxon>
        <taxon>Fungi</taxon>
        <taxon>Dikarya</taxon>
        <taxon>Basidiomycota</taxon>
        <taxon>Agaricomycotina</taxon>
        <taxon>Agaricomycetes</taxon>
        <taxon>Agaricomycetidae</taxon>
        <taxon>Agaricales</taxon>
        <taxon>Marasmiineae</taxon>
        <taxon>Mycenaceae</taxon>
        <taxon>Mycena</taxon>
    </lineage>
</organism>
<dbReference type="EMBL" id="JARKIE010000301">
    <property type="protein sequence ID" value="KAJ7656555.1"/>
    <property type="molecule type" value="Genomic_DNA"/>
</dbReference>
<sequence length="240" mass="25284">MAVVTAGMAATAATEDEAEETEVGVAMEEMVGTRETEETTVRRKTTITNVTITAIMEVATVEMEGMVATVATVATAGTAGTAEMEETVGMGEETTAVVMEGGNITTATIKTEDTTAVVMESTEAERTTNTANATEMAGTGRVITAGNATAMVGTNIARNHGGLNDLTIEEIIIISFPSLGLLFLCLKKVAHDKPPIWQSGWYRVIMNCISSRAAAGSESSARVQYSRRTKPAIKGHIQRC</sequence>
<feature type="compositionally biased region" description="Low complexity" evidence="1">
    <location>
        <begin position="1"/>
        <end position="13"/>
    </location>
</feature>
<comment type="caution">
    <text evidence="2">The sequence shown here is derived from an EMBL/GenBank/DDBJ whole genome shotgun (WGS) entry which is preliminary data.</text>
</comment>
<reference evidence="2" key="1">
    <citation type="submission" date="2023-03" db="EMBL/GenBank/DDBJ databases">
        <title>Massive genome expansion in bonnet fungi (Mycena s.s.) driven by repeated elements and novel gene families across ecological guilds.</title>
        <authorList>
            <consortium name="Lawrence Berkeley National Laboratory"/>
            <person name="Harder C.B."/>
            <person name="Miyauchi S."/>
            <person name="Viragh M."/>
            <person name="Kuo A."/>
            <person name="Thoen E."/>
            <person name="Andreopoulos B."/>
            <person name="Lu D."/>
            <person name="Skrede I."/>
            <person name="Drula E."/>
            <person name="Henrissat B."/>
            <person name="Morin E."/>
            <person name="Kohler A."/>
            <person name="Barry K."/>
            <person name="LaButti K."/>
            <person name="Morin E."/>
            <person name="Salamov A."/>
            <person name="Lipzen A."/>
            <person name="Mereny Z."/>
            <person name="Hegedus B."/>
            <person name="Baldrian P."/>
            <person name="Stursova M."/>
            <person name="Weitz H."/>
            <person name="Taylor A."/>
            <person name="Grigoriev I.V."/>
            <person name="Nagy L.G."/>
            <person name="Martin F."/>
            <person name="Kauserud H."/>
        </authorList>
    </citation>
    <scope>NUCLEOTIDE SEQUENCE</scope>
    <source>
        <strain evidence="2">CBHHK067</strain>
    </source>
</reference>